<keyword evidence="9" id="KW-0597">Phosphoprotein</keyword>
<evidence type="ECO:0000256" key="11">
    <source>
        <dbReference type="ARBA" id="ARBA00023015"/>
    </source>
</evidence>
<feature type="region of interest" description="Disordered" evidence="15">
    <location>
        <begin position="1230"/>
        <end position="1367"/>
    </location>
</feature>
<keyword evidence="18" id="KW-1185">Reference proteome</keyword>
<dbReference type="GeneID" id="105014601"/>
<dbReference type="FunFam" id="2.30.42.10:FF:000127">
    <property type="entry name" value="Pro-interleukin-16"/>
    <property type="match status" value="1"/>
</dbReference>
<feature type="region of interest" description="Disordered" evidence="15">
    <location>
        <begin position="1067"/>
        <end position="1138"/>
    </location>
</feature>
<evidence type="ECO:0000256" key="7">
    <source>
        <dbReference type="ARBA" id="ARBA00022514"/>
    </source>
</evidence>
<reference evidence="17" key="3">
    <citation type="submission" date="2025-08" db="UniProtKB">
        <authorList>
            <consortium name="Ensembl"/>
        </authorList>
    </citation>
    <scope>IDENTIFICATION</scope>
</reference>
<feature type="region of interest" description="Disordered" evidence="15">
    <location>
        <begin position="741"/>
        <end position="773"/>
    </location>
</feature>
<dbReference type="CDD" id="cd06760">
    <property type="entry name" value="PDZ4_PDZD2-PDZ2_hPro-IL-16-like"/>
    <property type="match status" value="1"/>
</dbReference>
<feature type="region of interest" description="Disordered" evidence="15">
    <location>
        <begin position="188"/>
        <end position="234"/>
    </location>
</feature>
<evidence type="ECO:0000313" key="18">
    <source>
        <dbReference type="Proteomes" id="UP000265140"/>
    </source>
</evidence>
<feature type="domain" description="PDZ" evidence="16">
    <location>
        <begin position="421"/>
        <end position="507"/>
    </location>
</feature>
<evidence type="ECO:0000256" key="8">
    <source>
        <dbReference type="ARBA" id="ARBA00022525"/>
    </source>
</evidence>
<evidence type="ECO:0000259" key="16">
    <source>
        <dbReference type="PROSITE" id="PS50106"/>
    </source>
</evidence>
<dbReference type="GO" id="GO:0005615">
    <property type="term" value="C:extracellular space"/>
    <property type="evidence" value="ECO:0007669"/>
    <property type="project" value="UniProtKB-KW"/>
</dbReference>
<keyword evidence="11" id="KW-0805">Transcription regulation</keyword>
<evidence type="ECO:0000256" key="9">
    <source>
        <dbReference type="ARBA" id="ARBA00022553"/>
    </source>
</evidence>
<keyword evidence="6" id="KW-0145">Chemotaxis</keyword>
<evidence type="ECO:0000256" key="6">
    <source>
        <dbReference type="ARBA" id="ARBA00022500"/>
    </source>
</evidence>
<dbReference type="FunFam" id="2.30.42.10:FF:000102">
    <property type="entry name" value="Putative pro-interleukin-16"/>
    <property type="match status" value="1"/>
</dbReference>
<feature type="region of interest" description="Disordered" evidence="15">
    <location>
        <begin position="37"/>
        <end position="80"/>
    </location>
</feature>
<dbReference type="OMA" id="FFTKEAS"/>
<dbReference type="GO" id="GO:0030595">
    <property type="term" value="P:leukocyte chemotaxis"/>
    <property type="evidence" value="ECO:0007669"/>
    <property type="project" value="TreeGrafter"/>
</dbReference>
<reference evidence="17" key="2">
    <citation type="submission" date="2020-02" db="EMBL/GenBank/DDBJ databases">
        <title>Esox lucius (northern pike) genome, fEsoLuc1, primary haplotype.</title>
        <authorList>
            <person name="Myers G."/>
            <person name="Karagic N."/>
            <person name="Meyer A."/>
            <person name="Pippel M."/>
            <person name="Reichard M."/>
            <person name="Winkler S."/>
            <person name="Tracey A."/>
            <person name="Sims Y."/>
            <person name="Howe K."/>
            <person name="Rhie A."/>
            <person name="Formenti G."/>
            <person name="Durbin R."/>
            <person name="Fedrigo O."/>
            <person name="Jarvis E.D."/>
        </authorList>
    </citation>
    <scope>NUCLEOTIDE SEQUENCE [LARGE SCALE GENOMIC DNA]</scope>
</reference>
<feature type="region of interest" description="Disordered" evidence="15">
    <location>
        <begin position="848"/>
        <end position="925"/>
    </location>
</feature>
<keyword evidence="5" id="KW-0963">Cytoplasm</keyword>
<feature type="region of interest" description="Disordered" evidence="15">
    <location>
        <begin position="1400"/>
        <end position="1443"/>
    </location>
</feature>
<feature type="domain" description="PDZ" evidence="16">
    <location>
        <begin position="576"/>
        <end position="646"/>
    </location>
</feature>
<dbReference type="InterPro" id="IPR036034">
    <property type="entry name" value="PDZ_sf"/>
</dbReference>
<evidence type="ECO:0000313" key="17">
    <source>
        <dbReference type="Ensembl" id="ENSELUP00000026571.3"/>
    </source>
</evidence>
<feature type="compositionally biased region" description="Low complexity" evidence="15">
    <location>
        <begin position="1348"/>
        <end position="1365"/>
    </location>
</feature>
<evidence type="ECO:0000256" key="1">
    <source>
        <dbReference type="ARBA" id="ARBA00004123"/>
    </source>
</evidence>
<evidence type="ECO:0000256" key="14">
    <source>
        <dbReference type="ARBA" id="ARBA00024706"/>
    </source>
</evidence>
<dbReference type="STRING" id="8010.ENSELUP00000026571"/>
<evidence type="ECO:0000256" key="15">
    <source>
        <dbReference type="SAM" id="MobiDB-lite"/>
    </source>
</evidence>
<feature type="compositionally biased region" description="Basic and acidic residues" evidence="15">
    <location>
        <begin position="50"/>
        <end position="65"/>
    </location>
</feature>
<dbReference type="RefSeq" id="XP_034152519.1">
    <property type="nucleotide sequence ID" value="XM_034296628.1"/>
</dbReference>
<evidence type="ECO:0000256" key="4">
    <source>
        <dbReference type="ARBA" id="ARBA00013973"/>
    </source>
</evidence>
<dbReference type="GO" id="GO:0005737">
    <property type="term" value="C:cytoplasm"/>
    <property type="evidence" value="ECO:0007669"/>
    <property type="project" value="UniProtKB-SubCell"/>
</dbReference>
<feature type="domain" description="PDZ" evidence="16">
    <location>
        <begin position="1634"/>
        <end position="1718"/>
    </location>
</feature>
<dbReference type="SUPFAM" id="SSF50156">
    <property type="entry name" value="PDZ domain-like"/>
    <property type="match status" value="4"/>
</dbReference>
<feature type="compositionally biased region" description="Basic and acidic residues" evidence="15">
    <location>
        <begin position="189"/>
        <end position="229"/>
    </location>
</feature>
<dbReference type="Proteomes" id="UP000265140">
    <property type="component" value="Chromosome 2"/>
</dbReference>
<keyword evidence="10" id="KW-0677">Repeat</keyword>
<comment type="function">
    <text evidence="14">Interleukin-16 stimulates a migratory response in CD4+ lymphocytes, monocytes, and eosinophils. Primes CD4+ T-cells for IL-2 and IL-15 responsiveness. Also induces T-lymphocyte expression of interleukin 2 receptor. Ligand for CD4.</text>
</comment>
<dbReference type="SMART" id="SM00228">
    <property type="entry name" value="PDZ"/>
    <property type="match status" value="4"/>
</dbReference>
<feature type="region of interest" description="Disordered" evidence="15">
    <location>
        <begin position="982"/>
        <end position="1049"/>
    </location>
</feature>
<dbReference type="CDD" id="cd06763">
    <property type="entry name" value="PDZ7_PDZD2-PDZ4_hPro-IL-16-like"/>
    <property type="match status" value="1"/>
</dbReference>
<evidence type="ECO:0000256" key="13">
    <source>
        <dbReference type="ARBA" id="ARBA00023242"/>
    </source>
</evidence>
<feature type="compositionally biased region" description="Basic and acidic residues" evidence="15">
    <location>
        <begin position="1271"/>
        <end position="1287"/>
    </location>
</feature>
<dbReference type="GeneTree" id="ENSGT00940000156178"/>
<dbReference type="GO" id="GO:0050930">
    <property type="term" value="P:induction of positive chemotaxis"/>
    <property type="evidence" value="ECO:0007669"/>
    <property type="project" value="InterPro"/>
</dbReference>
<feature type="region of interest" description="Disordered" evidence="15">
    <location>
        <begin position="93"/>
        <end position="123"/>
    </location>
</feature>
<proteinExistence type="predicted"/>
<evidence type="ECO:0000256" key="3">
    <source>
        <dbReference type="ARBA" id="ARBA00004613"/>
    </source>
</evidence>
<dbReference type="GO" id="GO:0042609">
    <property type="term" value="F:CD4 receptor binding"/>
    <property type="evidence" value="ECO:0007669"/>
    <property type="project" value="TreeGrafter"/>
</dbReference>
<keyword evidence="12" id="KW-0804">Transcription</keyword>
<reference evidence="17" key="4">
    <citation type="submission" date="2025-09" db="UniProtKB">
        <authorList>
            <consortium name="Ensembl"/>
        </authorList>
    </citation>
    <scope>IDENTIFICATION</scope>
</reference>
<dbReference type="Pfam" id="PF00595">
    <property type="entry name" value="PDZ"/>
    <property type="match status" value="4"/>
</dbReference>
<feature type="compositionally biased region" description="Basic and acidic residues" evidence="15">
    <location>
        <begin position="907"/>
        <end position="923"/>
    </location>
</feature>
<feature type="compositionally biased region" description="Low complexity" evidence="15">
    <location>
        <begin position="1069"/>
        <end position="1088"/>
    </location>
</feature>
<keyword evidence="7" id="KW-0202">Cytokine</keyword>
<keyword evidence="13" id="KW-0539">Nucleus</keyword>
<accession>A0A3P8ZCR4</accession>
<feature type="domain" description="PDZ" evidence="16">
    <location>
        <begin position="1512"/>
        <end position="1596"/>
    </location>
</feature>
<evidence type="ECO:0000256" key="12">
    <source>
        <dbReference type="ARBA" id="ARBA00023163"/>
    </source>
</evidence>
<dbReference type="PANTHER" id="PTHR48484:SF2">
    <property type="entry name" value="PRO-INTERLEUKIN-16"/>
    <property type="match status" value="1"/>
</dbReference>
<feature type="compositionally biased region" description="Polar residues" evidence="15">
    <location>
        <begin position="741"/>
        <end position="752"/>
    </location>
</feature>
<dbReference type="CDD" id="cd06759">
    <property type="entry name" value="PDZ3_PDZD2-PDZ1_hPro-IL-16-like"/>
    <property type="match status" value="1"/>
</dbReference>
<reference evidence="18" key="1">
    <citation type="journal article" date="2014" name="PLoS ONE">
        <title>The genome and linkage map of the northern pike (Esox lucius): conserved synteny revealed between the salmonid sister group and the Neoteleostei.</title>
        <authorList>
            <person name="Rondeau E.B."/>
            <person name="Minkley D.R."/>
            <person name="Leong J.S."/>
            <person name="Messmer A.M."/>
            <person name="Jantzen J.R."/>
            <person name="von Schalburg K.R."/>
            <person name="Lemon C."/>
            <person name="Bird N.H."/>
            <person name="Koop B.F."/>
        </authorList>
    </citation>
    <scope>NUCLEOTIDE SEQUENCE</scope>
</reference>
<evidence type="ECO:0000256" key="5">
    <source>
        <dbReference type="ARBA" id="ARBA00022490"/>
    </source>
</evidence>
<organism evidence="17 18">
    <name type="scientific">Esox lucius</name>
    <name type="common">Northern pike</name>
    <dbReference type="NCBI Taxonomy" id="8010"/>
    <lineage>
        <taxon>Eukaryota</taxon>
        <taxon>Metazoa</taxon>
        <taxon>Chordata</taxon>
        <taxon>Craniata</taxon>
        <taxon>Vertebrata</taxon>
        <taxon>Euteleostomi</taxon>
        <taxon>Actinopterygii</taxon>
        <taxon>Neopterygii</taxon>
        <taxon>Teleostei</taxon>
        <taxon>Protacanthopterygii</taxon>
        <taxon>Esociformes</taxon>
        <taxon>Esocidae</taxon>
        <taxon>Esox</taxon>
    </lineage>
</organism>
<dbReference type="FunFam" id="2.30.42.10:FF:000147">
    <property type="entry name" value="Pro-interleukin-16"/>
    <property type="match status" value="1"/>
</dbReference>
<dbReference type="InterPro" id="IPR055287">
    <property type="entry name" value="IL-16-like"/>
</dbReference>
<dbReference type="Ensembl" id="ENSELUT00000018265.3">
    <property type="protein sequence ID" value="ENSELUP00000026571.3"/>
    <property type="gene ID" value="ENSELUG00000002473.3"/>
</dbReference>
<evidence type="ECO:0000256" key="2">
    <source>
        <dbReference type="ARBA" id="ARBA00004496"/>
    </source>
</evidence>
<dbReference type="GO" id="GO:0005634">
    <property type="term" value="C:nucleus"/>
    <property type="evidence" value="ECO:0007669"/>
    <property type="project" value="UniProtKB-SubCell"/>
</dbReference>
<dbReference type="PANTHER" id="PTHR48484">
    <property type="entry name" value="PRO-INTERLEUKIN-16"/>
    <property type="match status" value="1"/>
</dbReference>
<feature type="compositionally biased region" description="Polar residues" evidence="15">
    <location>
        <begin position="1315"/>
        <end position="1326"/>
    </location>
</feature>
<protein>
    <recommendedName>
        <fullName evidence="4">Pro-interleukin-16</fullName>
    </recommendedName>
</protein>
<dbReference type="FunFam" id="2.30.42.10:FF:000122">
    <property type="entry name" value="Pro-interleukin-16"/>
    <property type="match status" value="1"/>
</dbReference>
<dbReference type="InterPro" id="IPR001478">
    <property type="entry name" value="PDZ"/>
</dbReference>
<dbReference type="InParanoid" id="A0A3P8ZCR4"/>
<dbReference type="GO" id="GO:0005125">
    <property type="term" value="F:cytokine activity"/>
    <property type="evidence" value="ECO:0007669"/>
    <property type="project" value="UniProtKB-KW"/>
</dbReference>
<feature type="compositionally biased region" description="Basic and acidic residues" evidence="15">
    <location>
        <begin position="94"/>
        <end position="110"/>
    </location>
</feature>
<dbReference type="PROSITE" id="PS50106">
    <property type="entry name" value="PDZ"/>
    <property type="match status" value="4"/>
</dbReference>
<feature type="compositionally biased region" description="Low complexity" evidence="15">
    <location>
        <begin position="1015"/>
        <end position="1031"/>
    </location>
</feature>
<dbReference type="Gene3D" id="2.30.42.10">
    <property type="match status" value="4"/>
</dbReference>
<evidence type="ECO:0000256" key="10">
    <source>
        <dbReference type="ARBA" id="ARBA00022737"/>
    </source>
</evidence>
<feature type="compositionally biased region" description="Pro residues" evidence="15">
    <location>
        <begin position="1246"/>
        <end position="1255"/>
    </location>
</feature>
<feature type="compositionally biased region" description="Basic and acidic residues" evidence="15">
    <location>
        <begin position="1119"/>
        <end position="1131"/>
    </location>
</feature>
<keyword evidence="8" id="KW-0964">Secreted</keyword>
<comment type="subcellular location">
    <subcellularLocation>
        <location evidence="2">Cytoplasm</location>
    </subcellularLocation>
    <subcellularLocation>
        <location evidence="1">Nucleus</location>
    </subcellularLocation>
    <subcellularLocation>
        <location evidence="3">Secreted</location>
    </subcellularLocation>
</comment>
<dbReference type="Bgee" id="ENSELUG00000002473">
    <property type="expression patterns" value="Expressed in head kidney and 13 other cell types or tissues"/>
</dbReference>
<sequence>MMIDYERSSPLACVPAEKSVCASVFAPHTPTAHTLTAMPQRYSLQRRKDRPAAARRMDRRGRDSGKTNTTKASHSHRSKKLAMLSRSLILCHSRTSDDCPSPEERQPRDGLEEDGGWGREGQGDKYWKKVQEGPQESGGPVQTSTQSTVKAINTFKATEEHKRSMRRSFSIKESSIWRMCVASGAGEEDLGRRAGDSGHHTEDNEPTVERGRRGGGEGHRTSSSHRTDKLAPFNGQCLNGHARTEGEGGRQAASRNIHIKAYSEESSAWEHRHNPPKGVTLTPLCLADPLEVTNYTGAEPTGNNEHLKLSITEVNENTDWDTEKLELGPEGQTVCKRTRSNSTSVHPYWIGDLDTIIMKTPELFRSNTHGTDGFYGNRKSLSQQLEFSHNPNQPVPRPSRSLSSAHLVHSSSNVRAFVICNIVLMKGHGKGLGFSIVGGRDSMYGPMGIYVKTIFPGGAADADGRLQEGDEILELNGESLHGLTHEDALQRFKQIKKGLLTLTVRTSLRVSAPCGQAAVAQLCRSRSLSSSTGMARVSADMGDYNYLSSVNTHSDTHNINGSQTTTVKPRDRIMMEITLHKEAGVGLGIGLCCVPSGGGCPGIYIHTLSPGSMAHMDSRLRCGDEIMEINDTVVYNMALNDVYTVLSQCAPGPVQIIISRHPDPKVSEQQLNDAISQAVENSRLNDAISQAVENSRLKRDKSLCSIDGLRRSDTCFHVRGKCERCVERSFSQLNARRAQKTMTRSCSDSNAYNQNHHPNHRHNRCPGQGPNTNNCPNQTVPHHNTHHILMERVHSLDASKGSTSEPWCDNRLSAPIYPVPDDDYNVPYNSPAANLSNQHTLDLKNGVNKNRLKVPTPPLRYCRRQDVTSEEGVPGGSGYSSGSSRGSPVKEDRWSPTQTNCQDVESETAREREHSRGSRETFIRSDTLSANITDCHQNSSYTADRPQTGTETALHLCSRSKKPALKRQARVEHLSPEILHDPWVRISDSPPGPGDPGDPQHSLLNHPSPHRLNTHSHSSTHQGQTQQHSSHYVATHTPLQPNTHQKDTRSGFAMSEHREYDELAKLNGTSEPSDQTTPSTPPSLTSTPSPRPDDSPRVKKGPPVAPKPVWNRQSLRSIKKPEMTKPLDKRGGGTNFGVSLRSTSTNLSLKQKIHSFETFSSPEGQEKVANSRRPIGPSTSLPLKDRATVKCNPSLLEDNGMVQPDMGKEAKVTSPIPDKEKNMGVCSTPPAASPLTIQRSSTTHPSPSPCAPPLPTAHCDLEPLAQVEETTDPKTETCDSKSPEDTVKPFAYEAALPEAISETKPLDEAMEASVSPISQLPRMSSPLQPPEKRDGVESHSQAQGEQASLEMPSLPPSSSSFLDGSTTARGLEGESLEKILSFSNQVSHALMRSLHSLTPPSPCHAALGNPGSDPSPGAPPARSPEEPDRATNSSLSPSSKSNENCFSVSLAELRECTIERGEEGGDLVLHPSPSASAHSVISAIPPQEIQNMIQEVKALDEETLKQFQDIHVVILHKDEGAGLGFSIAGGIDLESKATTVHRVFPHGLAAQEGTVEKGDEVLSINGQTLRGVTHADATAALRQARNMTLAVVVVSKGREEGGGAGEGSKADDLSVNSSSADLNTAVEDGGSLLTVELEKGGGGVGFSLEGGKGSINGDKPLVINRIFKGGAAEHSGLQSGDELLQVQSTSLQELSRFEAWNIVKALPEGHVTLVIRRRDYKMESSA</sequence>
<name>A0A3P8ZCR4_ESOLU</name>
<feature type="region of interest" description="Disordered" evidence="15">
    <location>
        <begin position="1159"/>
        <end position="1185"/>
    </location>
</feature>
<dbReference type="CDD" id="cd06762">
    <property type="entry name" value="PDZ6_PDZD2-PDZ3_hPro-IL-16-like"/>
    <property type="match status" value="1"/>
</dbReference>